<accession>A0A9P4JI10</accession>
<dbReference type="InterPro" id="IPR053204">
    <property type="entry name" value="Oxopyrrolidines_Biosynth-assoc"/>
</dbReference>
<dbReference type="OrthoDB" id="3350591at2759"/>
<evidence type="ECO:0000313" key="2">
    <source>
        <dbReference type="Proteomes" id="UP000799536"/>
    </source>
</evidence>
<dbReference type="Proteomes" id="UP000799536">
    <property type="component" value="Unassembled WGS sequence"/>
</dbReference>
<dbReference type="PANTHER" id="PTHR38797">
    <property type="entry name" value="NUCLEAR PORE COMPLEX PROTEIN NUP85-RELATED"/>
    <property type="match status" value="1"/>
</dbReference>
<protein>
    <submittedName>
        <fullName evidence="1">Uncharacterized protein</fullName>
    </submittedName>
</protein>
<dbReference type="AlphaFoldDB" id="A0A9P4JI10"/>
<reference evidence="1" key="1">
    <citation type="journal article" date="2020" name="Stud. Mycol.">
        <title>101 Dothideomycetes genomes: a test case for predicting lifestyles and emergence of pathogens.</title>
        <authorList>
            <person name="Haridas S."/>
            <person name="Albert R."/>
            <person name="Binder M."/>
            <person name="Bloem J."/>
            <person name="Labutti K."/>
            <person name="Salamov A."/>
            <person name="Andreopoulos B."/>
            <person name="Baker S."/>
            <person name="Barry K."/>
            <person name="Bills G."/>
            <person name="Bluhm B."/>
            <person name="Cannon C."/>
            <person name="Castanera R."/>
            <person name="Culley D."/>
            <person name="Daum C."/>
            <person name="Ezra D."/>
            <person name="Gonzalez J."/>
            <person name="Henrissat B."/>
            <person name="Kuo A."/>
            <person name="Liang C."/>
            <person name="Lipzen A."/>
            <person name="Lutzoni F."/>
            <person name="Magnuson J."/>
            <person name="Mondo S."/>
            <person name="Nolan M."/>
            <person name="Ohm R."/>
            <person name="Pangilinan J."/>
            <person name="Park H.-J."/>
            <person name="Ramirez L."/>
            <person name="Alfaro M."/>
            <person name="Sun H."/>
            <person name="Tritt A."/>
            <person name="Yoshinaga Y."/>
            <person name="Zwiers L.-H."/>
            <person name="Turgeon B."/>
            <person name="Goodwin S."/>
            <person name="Spatafora J."/>
            <person name="Crous P."/>
            <person name="Grigoriev I."/>
        </authorList>
    </citation>
    <scope>NUCLEOTIDE SEQUENCE</scope>
    <source>
        <strain evidence="1">ATCC 74209</strain>
    </source>
</reference>
<keyword evidence="2" id="KW-1185">Reference proteome</keyword>
<organism evidence="1 2">
    <name type="scientific">Delitschia confertaspora ATCC 74209</name>
    <dbReference type="NCBI Taxonomy" id="1513339"/>
    <lineage>
        <taxon>Eukaryota</taxon>
        <taxon>Fungi</taxon>
        <taxon>Dikarya</taxon>
        <taxon>Ascomycota</taxon>
        <taxon>Pezizomycotina</taxon>
        <taxon>Dothideomycetes</taxon>
        <taxon>Pleosporomycetidae</taxon>
        <taxon>Pleosporales</taxon>
        <taxon>Delitschiaceae</taxon>
        <taxon>Delitschia</taxon>
    </lineage>
</organism>
<proteinExistence type="predicted"/>
<dbReference type="InterPro" id="IPR022085">
    <property type="entry name" value="OpdG"/>
</dbReference>
<sequence>MVDQFFNNAGSTFESHEITADQIRTVKACIDGTISPTEAAKQLTAYLEASSKPVELQQRINGLWTLLNHTAVALPSAQPTIISILRTIRTFPKATVPTGEDEDAFDFDDGDYWKELTDWASDWADQFNYYAAQFSIDPSKNSEEKAQRKKDWISACAYTARLSVCGDEALSSYGEGLNRATFTIIDVLEHDLGDKENEELEAAAQLFIYAAPELYRRCKENQSEGINKQSGLWHGKNGFAEARWKFWMERWEAMTEKDSFSKDARKIAREALESMKKICT</sequence>
<comment type="caution">
    <text evidence="1">The sequence shown here is derived from an EMBL/GenBank/DDBJ whole genome shotgun (WGS) entry which is preliminary data.</text>
</comment>
<evidence type="ECO:0000313" key="1">
    <source>
        <dbReference type="EMBL" id="KAF2199803.1"/>
    </source>
</evidence>
<dbReference type="EMBL" id="ML994055">
    <property type="protein sequence ID" value="KAF2199803.1"/>
    <property type="molecule type" value="Genomic_DNA"/>
</dbReference>
<dbReference type="PANTHER" id="PTHR38797:SF4">
    <property type="entry name" value="NUCLEAR PORE COMPLEX PROTEIN NUP85"/>
    <property type="match status" value="1"/>
</dbReference>
<gene>
    <name evidence="1" type="ORF">GQ43DRAFT_442164</name>
</gene>
<dbReference type="Pfam" id="PF12311">
    <property type="entry name" value="DUF3632"/>
    <property type="match status" value="1"/>
</dbReference>
<name>A0A9P4JI10_9PLEO</name>